<dbReference type="InterPro" id="IPR018841">
    <property type="entry name" value="DUF2442"/>
</dbReference>
<evidence type="ECO:0000313" key="1">
    <source>
        <dbReference type="EMBL" id="RCV93924.1"/>
    </source>
</evidence>
<dbReference type="OrthoDB" id="9807561at2"/>
<reference evidence="1 2" key="1">
    <citation type="submission" date="2018-07" db="EMBL/GenBank/DDBJ databases">
        <title>Halomonas rutogse sp. nov., isolated from Lake TangqianCo on Tibetan Plateau.</title>
        <authorList>
            <person name="Lu H."/>
            <person name="Xing P."/>
            <person name="Wu Q."/>
        </authorList>
    </citation>
    <scope>NUCLEOTIDE SEQUENCE [LARGE SCALE GENOMIC DNA]</scope>
    <source>
        <strain evidence="1 2">TQ8S</strain>
    </source>
</reference>
<sequence>MRALHDNDALSDSELADFERTAGVRKPTQDVLEADAAYAETAFETFAKQPTSPATLDSPVWVHIERKRLLLGLADGRWVSCPIDWFPRLERGDSASLGSPQLSPLGIHWPGVDEDISVDGLFAGRGDLTIGSGQRARFIDAPTPRIERVGHGIDTAHLQLSDGRCLGIPLDAITHTRRAPDSDHPLRPSPTEKT</sequence>
<protein>
    <submittedName>
        <fullName evidence="1">DUF2442 domain-containing protein</fullName>
    </submittedName>
</protein>
<name>A0A368UA92_9GAMM</name>
<dbReference type="Gene3D" id="3.30.2020.40">
    <property type="entry name" value="Uncharacterised protein PF10387, DUF2442"/>
    <property type="match status" value="1"/>
</dbReference>
<dbReference type="AlphaFoldDB" id="A0A368UA92"/>
<comment type="caution">
    <text evidence="1">The sequence shown here is derived from an EMBL/GenBank/DDBJ whole genome shotgun (WGS) entry which is preliminary data.</text>
</comment>
<organism evidence="1 2">
    <name type="scientific">Vreelandella rituensis</name>
    <dbReference type="NCBI Taxonomy" id="2282306"/>
    <lineage>
        <taxon>Bacteria</taxon>
        <taxon>Pseudomonadati</taxon>
        <taxon>Pseudomonadota</taxon>
        <taxon>Gammaproteobacteria</taxon>
        <taxon>Oceanospirillales</taxon>
        <taxon>Halomonadaceae</taxon>
        <taxon>Vreelandella</taxon>
    </lineage>
</organism>
<proteinExistence type="predicted"/>
<evidence type="ECO:0000313" key="2">
    <source>
        <dbReference type="Proteomes" id="UP000253204"/>
    </source>
</evidence>
<dbReference type="Proteomes" id="UP000253204">
    <property type="component" value="Unassembled WGS sequence"/>
</dbReference>
<gene>
    <name evidence="1" type="ORF">DU506_00635</name>
</gene>
<keyword evidence="2" id="KW-1185">Reference proteome</keyword>
<dbReference type="Pfam" id="PF10387">
    <property type="entry name" value="DUF2442"/>
    <property type="match status" value="1"/>
</dbReference>
<dbReference type="EMBL" id="QPIJ01000001">
    <property type="protein sequence ID" value="RCV93924.1"/>
    <property type="molecule type" value="Genomic_DNA"/>
</dbReference>
<accession>A0A368UA92</accession>